<dbReference type="InterPro" id="IPR027417">
    <property type="entry name" value="P-loop_NTPase"/>
</dbReference>
<evidence type="ECO:0000259" key="1">
    <source>
        <dbReference type="Pfam" id="PF01712"/>
    </source>
</evidence>
<dbReference type="RefSeq" id="WP_095042828.1">
    <property type="nucleotide sequence ID" value="NZ_LN890655.1"/>
</dbReference>
<dbReference type="Proteomes" id="UP000215027">
    <property type="component" value="Chromosome I"/>
</dbReference>
<proteinExistence type="predicted"/>
<dbReference type="KEGG" id="pbf:CFX0092_A1439"/>
<gene>
    <name evidence="2" type="ORF">CFX0092_A1439</name>
</gene>
<dbReference type="AlphaFoldDB" id="A0A170PFP8"/>
<dbReference type="InterPro" id="IPR031314">
    <property type="entry name" value="DNK_dom"/>
</dbReference>
<name>A0A170PFP8_9CHLR</name>
<organism evidence="2 3">
    <name type="scientific">Candidatus Promineifilum breve</name>
    <dbReference type="NCBI Taxonomy" id="1806508"/>
    <lineage>
        <taxon>Bacteria</taxon>
        <taxon>Bacillati</taxon>
        <taxon>Chloroflexota</taxon>
        <taxon>Ardenticatenia</taxon>
        <taxon>Candidatus Promineifilales</taxon>
        <taxon>Candidatus Promineifilaceae</taxon>
        <taxon>Candidatus Promineifilum</taxon>
    </lineage>
</organism>
<evidence type="ECO:0000313" key="2">
    <source>
        <dbReference type="EMBL" id="CUS03317.2"/>
    </source>
</evidence>
<dbReference type="GO" id="GO:0016301">
    <property type="term" value="F:kinase activity"/>
    <property type="evidence" value="ECO:0007669"/>
    <property type="project" value="UniProtKB-KW"/>
</dbReference>
<sequence length="212" mass="23155">MSNVIAIVGNSGVGKTTLVEALRRARPLAVGLEQHAARPFQALMAADPPRYALANQIDYLLLRAEQERALRAGPTTGLIDGGLDLDFHGFTRLFHRRGYLTDAEFDLCARLYRQLRALLGPPDLILHLIAPLPVVEARYAQRGRALEIAQRADLALMEEFVADWIASVRDMPVITVDASADDFCGPDSILHLLDEIDRANRIVGGASSSTCA</sequence>
<evidence type="ECO:0000313" key="3">
    <source>
        <dbReference type="Proteomes" id="UP000215027"/>
    </source>
</evidence>
<dbReference type="Pfam" id="PF01712">
    <property type="entry name" value="dNK"/>
    <property type="match status" value="1"/>
</dbReference>
<reference evidence="2" key="1">
    <citation type="submission" date="2016-01" db="EMBL/GenBank/DDBJ databases">
        <authorList>
            <person name="Mcilroy J.S."/>
            <person name="Karst M S."/>
            <person name="Albertsen M."/>
        </authorList>
    </citation>
    <scope>NUCLEOTIDE SEQUENCE</scope>
    <source>
        <strain evidence="2">Cfx-K</strain>
    </source>
</reference>
<protein>
    <submittedName>
        <fullName evidence="2">Deoxynucleoside kinase-like</fullName>
    </submittedName>
</protein>
<feature type="domain" description="Deoxynucleoside kinase" evidence="1">
    <location>
        <begin position="5"/>
        <end position="183"/>
    </location>
</feature>
<accession>A0A170PFP8</accession>
<dbReference type="OrthoDB" id="155506at2"/>
<dbReference type="SUPFAM" id="SSF52540">
    <property type="entry name" value="P-loop containing nucleoside triphosphate hydrolases"/>
    <property type="match status" value="1"/>
</dbReference>
<keyword evidence="3" id="KW-1185">Reference proteome</keyword>
<dbReference type="EMBL" id="LN890655">
    <property type="protein sequence ID" value="CUS03317.2"/>
    <property type="molecule type" value="Genomic_DNA"/>
</dbReference>
<dbReference type="Gene3D" id="3.40.50.300">
    <property type="entry name" value="P-loop containing nucleotide triphosphate hydrolases"/>
    <property type="match status" value="1"/>
</dbReference>